<keyword evidence="2" id="KW-0802">TPR repeat</keyword>
<dbReference type="Gene3D" id="1.25.40.10">
    <property type="entry name" value="Tetratricopeptide repeat domain"/>
    <property type="match status" value="2"/>
</dbReference>
<dbReference type="PANTHER" id="PTHR44858:SF1">
    <property type="entry name" value="UDP-N-ACETYLGLUCOSAMINE--PEPTIDE N-ACETYLGLUCOSAMINYLTRANSFERASE SPINDLY-RELATED"/>
    <property type="match status" value="1"/>
</dbReference>
<dbReference type="InterPro" id="IPR050498">
    <property type="entry name" value="Ycf3"/>
</dbReference>
<proteinExistence type="predicted"/>
<dbReference type="RefSeq" id="WP_205111430.1">
    <property type="nucleotide sequence ID" value="NZ_JACJJL010000028.1"/>
</dbReference>
<comment type="caution">
    <text evidence="4">The sequence shown here is derived from an EMBL/GenBank/DDBJ whole genome shotgun (WGS) entry which is preliminary data.</text>
</comment>
<keyword evidence="5" id="KW-1185">Reference proteome</keyword>
<feature type="chain" id="PRO_5037128649" evidence="3">
    <location>
        <begin position="21"/>
        <end position="225"/>
    </location>
</feature>
<protein>
    <submittedName>
        <fullName evidence="4">Tetratricopeptide repeat protein</fullName>
    </submittedName>
</protein>
<dbReference type="Proteomes" id="UP000764045">
    <property type="component" value="Unassembled WGS sequence"/>
</dbReference>
<evidence type="ECO:0000313" key="4">
    <source>
        <dbReference type="EMBL" id="MBM6662729.1"/>
    </source>
</evidence>
<dbReference type="AlphaFoldDB" id="A0A938WQW3"/>
<reference evidence="4 5" key="1">
    <citation type="journal article" date="2021" name="Sci. Rep.">
        <title>The distribution of antibiotic resistance genes in chicken gut microbiota commensals.</title>
        <authorList>
            <person name="Juricova H."/>
            <person name="Matiasovicova J."/>
            <person name="Kubasova T."/>
            <person name="Cejkova D."/>
            <person name="Rychlik I."/>
        </authorList>
    </citation>
    <scope>NUCLEOTIDE SEQUENCE [LARGE SCALE GENOMIC DNA]</scope>
    <source>
        <strain evidence="4 5">An819</strain>
    </source>
</reference>
<dbReference type="SMART" id="SM00028">
    <property type="entry name" value="TPR"/>
    <property type="match status" value="4"/>
</dbReference>
<dbReference type="InterPro" id="IPR019734">
    <property type="entry name" value="TPR_rpt"/>
</dbReference>
<dbReference type="EMBL" id="JACJJL010000028">
    <property type="protein sequence ID" value="MBM6662729.1"/>
    <property type="molecule type" value="Genomic_DNA"/>
</dbReference>
<evidence type="ECO:0000256" key="3">
    <source>
        <dbReference type="SAM" id="SignalP"/>
    </source>
</evidence>
<evidence type="ECO:0000256" key="1">
    <source>
        <dbReference type="ARBA" id="ARBA00022737"/>
    </source>
</evidence>
<sequence>MKSSAFIIGVCLLGSLSAYGQSLQQWRDSLSVLNRQIETSPYSSDLHLRKAAVNLELGQWDYAVSECGLVLDKEPRNLAALFYRAFANNNLRRYDLACNDYETFLGIAPYNMEARLGLAYSYRKLGRKAAAMDEMNRLVEQFPDSAAVYAARADFEKEQKVYGAALYDWEQAIRLAPANVDFRISRVDVLLLMGKKKEARVALDEMVGSGVPKGILRKWYDKCSN</sequence>
<dbReference type="Pfam" id="PF14559">
    <property type="entry name" value="TPR_19"/>
    <property type="match status" value="1"/>
</dbReference>
<gene>
    <name evidence="4" type="ORF">H6B30_13395</name>
</gene>
<organism evidence="4 5">
    <name type="scientific">Marseilla massiliensis</name>
    <dbReference type="NCBI Taxonomy" id="1841864"/>
    <lineage>
        <taxon>Bacteria</taxon>
        <taxon>Pseudomonadati</taxon>
        <taxon>Bacteroidota</taxon>
        <taxon>Bacteroidia</taxon>
        <taxon>Bacteroidales</taxon>
        <taxon>Prevotellaceae</taxon>
        <taxon>Marseilla</taxon>
    </lineage>
</organism>
<evidence type="ECO:0000313" key="5">
    <source>
        <dbReference type="Proteomes" id="UP000764045"/>
    </source>
</evidence>
<name>A0A938WQW3_9BACT</name>
<dbReference type="PANTHER" id="PTHR44858">
    <property type="entry name" value="TETRATRICOPEPTIDE REPEAT PROTEIN 6"/>
    <property type="match status" value="1"/>
</dbReference>
<dbReference type="SUPFAM" id="SSF48452">
    <property type="entry name" value="TPR-like"/>
    <property type="match status" value="1"/>
</dbReference>
<accession>A0A938WQW3</accession>
<evidence type="ECO:0000256" key="2">
    <source>
        <dbReference type="ARBA" id="ARBA00022803"/>
    </source>
</evidence>
<keyword evidence="1" id="KW-0677">Repeat</keyword>
<feature type="signal peptide" evidence="3">
    <location>
        <begin position="1"/>
        <end position="20"/>
    </location>
</feature>
<dbReference type="InterPro" id="IPR011990">
    <property type="entry name" value="TPR-like_helical_dom_sf"/>
</dbReference>
<keyword evidence="3" id="KW-0732">Signal</keyword>